<organism evidence="2 3">
    <name type="scientific">Kitasatospora herbaricolor</name>
    <dbReference type="NCBI Taxonomy" id="68217"/>
    <lineage>
        <taxon>Bacteria</taxon>
        <taxon>Bacillati</taxon>
        <taxon>Actinomycetota</taxon>
        <taxon>Actinomycetes</taxon>
        <taxon>Kitasatosporales</taxon>
        <taxon>Streptomycetaceae</taxon>
        <taxon>Kitasatospora</taxon>
    </lineage>
</organism>
<proteinExistence type="predicted"/>
<keyword evidence="3" id="KW-1185">Reference proteome</keyword>
<dbReference type="Proteomes" id="UP001432014">
    <property type="component" value="Chromosome"/>
</dbReference>
<reference evidence="2 3" key="1">
    <citation type="submission" date="2022-10" db="EMBL/GenBank/DDBJ databases">
        <title>The complete genomes of actinobacterial strains from the NBC collection.</title>
        <authorList>
            <person name="Joergensen T.S."/>
            <person name="Alvarez Arevalo M."/>
            <person name="Sterndorff E.B."/>
            <person name="Faurdal D."/>
            <person name="Vuksanovic O."/>
            <person name="Mourched A.-S."/>
            <person name="Charusanti P."/>
            <person name="Shaw S."/>
            <person name="Blin K."/>
            <person name="Weber T."/>
        </authorList>
    </citation>
    <scope>NUCLEOTIDE SEQUENCE [LARGE SCALE GENOMIC DNA]</scope>
    <source>
        <strain evidence="2 3">NBC_01247</strain>
    </source>
</reference>
<dbReference type="RefSeq" id="WP_329493932.1">
    <property type="nucleotide sequence ID" value="NZ_CP108460.1"/>
</dbReference>
<dbReference type="EMBL" id="CP108482">
    <property type="protein sequence ID" value="WUS59972.1"/>
    <property type="molecule type" value="Genomic_DNA"/>
</dbReference>
<feature type="region of interest" description="Disordered" evidence="1">
    <location>
        <begin position="73"/>
        <end position="105"/>
    </location>
</feature>
<accession>A0ABZ1WGG3</accession>
<name>A0ABZ1WGG3_9ACTN</name>
<evidence type="ECO:0000313" key="2">
    <source>
        <dbReference type="EMBL" id="WUS59972.1"/>
    </source>
</evidence>
<evidence type="ECO:0000256" key="1">
    <source>
        <dbReference type="SAM" id="MobiDB-lite"/>
    </source>
</evidence>
<sequence length="125" mass="13265">MTTPTTAAVQQEQNAEFTQAPMHEVLLRTAGAPGADFRVLAFYVTVVTLGQAVRTVAKLIAEKLKISEPTDFQLEDGSKPAVRGGGPLRFGRPLAESRPSRPHVLACSRPGKGLVTALSMPGVEV</sequence>
<gene>
    <name evidence="2" type="ORF">OG469_33455</name>
</gene>
<protein>
    <submittedName>
        <fullName evidence="2">Uncharacterized protein</fullName>
    </submittedName>
</protein>
<evidence type="ECO:0000313" key="3">
    <source>
        <dbReference type="Proteomes" id="UP001432014"/>
    </source>
</evidence>